<evidence type="ECO:0000256" key="2">
    <source>
        <dbReference type="ARBA" id="ARBA00023315"/>
    </source>
</evidence>
<evidence type="ECO:0000256" key="1">
    <source>
        <dbReference type="ARBA" id="ARBA00022679"/>
    </source>
</evidence>
<comment type="caution">
    <text evidence="4">The sequence shown here is derived from an EMBL/GenBank/DDBJ whole genome shotgun (WGS) entry which is preliminary data.</text>
</comment>
<dbReference type="EMBL" id="CAJVPV010018749">
    <property type="protein sequence ID" value="CAG8708614.1"/>
    <property type="molecule type" value="Genomic_DNA"/>
</dbReference>
<dbReference type="Pfam" id="PF05301">
    <property type="entry name" value="Acetyltransf_16"/>
    <property type="match status" value="1"/>
</dbReference>
<evidence type="ECO:0000313" key="5">
    <source>
        <dbReference type="Proteomes" id="UP000789342"/>
    </source>
</evidence>
<evidence type="ECO:0000313" key="4">
    <source>
        <dbReference type="EMBL" id="CAG8708614.1"/>
    </source>
</evidence>
<dbReference type="CDD" id="cd04301">
    <property type="entry name" value="NAT_SF"/>
    <property type="match status" value="1"/>
</dbReference>
<keyword evidence="1" id="KW-0808">Transferase</keyword>
<sequence length="211" mass="24505">THHEIEPLCVLDFYVHESRQRSGHGKQLFEFMLENEHIEPSKLAYDTPSEKFRSFLKKHYKLEKYIPQPNKFVVFEEYGLQVAPDPVNLIARGSRDGFCTPRNLDKILSSSTPNSWSRRHSTTGSLQIEKTERLTEIRHRHARSLTPSHHLYISSPQAVNSNLQTPLQTVSSIAHAAPPQEAYAERKREIVNHHEYSKKSLYGRNPLSWEH</sequence>
<organism evidence="4 5">
    <name type="scientific">Acaulospora morrowiae</name>
    <dbReference type="NCBI Taxonomy" id="94023"/>
    <lineage>
        <taxon>Eukaryota</taxon>
        <taxon>Fungi</taxon>
        <taxon>Fungi incertae sedis</taxon>
        <taxon>Mucoromycota</taxon>
        <taxon>Glomeromycotina</taxon>
        <taxon>Glomeromycetes</taxon>
        <taxon>Diversisporales</taxon>
        <taxon>Acaulosporaceae</taxon>
        <taxon>Acaulospora</taxon>
    </lineage>
</organism>
<keyword evidence="2" id="KW-0012">Acyltransferase</keyword>
<dbReference type="GO" id="GO:0019799">
    <property type="term" value="F:tubulin N-acetyltransferase activity"/>
    <property type="evidence" value="ECO:0007669"/>
    <property type="project" value="InterPro"/>
</dbReference>
<dbReference type="PANTHER" id="PTHR12327:SF0">
    <property type="entry name" value="ALPHA-TUBULIN N-ACETYLTRANSFERASE 1"/>
    <property type="match status" value="1"/>
</dbReference>
<protein>
    <submittedName>
        <fullName evidence="4">1219_t:CDS:1</fullName>
    </submittedName>
</protein>
<dbReference type="InterPro" id="IPR038746">
    <property type="entry name" value="Atat"/>
</dbReference>
<feature type="non-terminal residue" evidence="4">
    <location>
        <position position="1"/>
    </location>
</feature>
<dbReference type="Gene3D" id="3.40.630.30">
    <property type="match status" value="1"/>
</dbReference>
<dbReference type="OrthoDB" id="447510at2759"/>
<gene>
    <name evidence="4" type="ORF">AMORRO_LOCUS12565</name>
</gene>
<reference evidence="4" key="1">
    <citation type="submission" date="2021-06" db="EMBL/GenBank/DDBJ databases">
        <authorList>
            <person name="Kallberg Y."/>
            <person name="Tangrot J."/>
            <person name="Rosling A."/>
        </authorList>
    </citation>
    <scope>NUCLEOTIDE SEQUENCE</scope>
    <source>
        <strain evidence="4">CL551</strain>
    </source>
</reference>
<dbReference type="AlphaFoldDB" id="A0A9N9N7R8"/>
<dbReference type="PANTHER" id="PTHR12327">
    <property type="entry name" value="ALPHA-TUBULIN N-ACETYLTRANSFERASE 1"/>
    <property type="match status" value="1"/>
</dbReference>
<dbReference type="PROSITE" id="PS51730">
    <property type="entry name" value="GNAT_ATAT"/>
    <property type="match status" value="1"/>
</dbReference>
<feature type="domain" description="N-acetyltransferase" evidence="3">
    <location>
        <begin position="1"/>
        <end position="79"/>
    </location>
</feature>
<keyword evidence="5" id="KW-1185">Reference proteome</keyword>
<dbReference type="InterPro" id="IPR007965">
    <property type="entry name" value="GNAT_ATAT"/>
</dbReference>
<dbReference type="GO" id="GO:0005874">
    <property type="term" value="C:microtubule"/>
    <property type="evidence" value="ECO:0007669"/>
    <property type="project" value="InterPro"/>
</dbReference>
<name>A0A9N9N7R8_9GLOM</name>
<dbReference type="Proteomes" id="UP000789342">
    <property type="component" value="Unassembled WGS sequence"/>
</dbReference>
<proteinExistence type="predicted"/>
<evidence type="ECO:0000259" key="3">
    <source>
        <dbReference type="PROSITE" id="PS51730"/>
    </source>
</evidence>
<accession>A0A9N9N7R8</accession>